<feature type="transmembrane region" description="Helical" evidence="2">
    <location>
        <begin position="92"/>
        <end position="111"/>
    </location>
</feature>
<keyword evidence="2" id="KW-0812">Transmembrane</keyword>
<reference evidence="4" key="2">
    <citation type="journal article" date="2021" name="Microbiome">
        <title>Successional dynamics and alternative stable states in a saline activated sludge microbial community over 9 years.</title>
        <authorList>
            <person name="Wang Y."/>
            <person name="Ye J."/>
            <person name="Ju F."/>
            <person name="Liu L."/>
            <person name="Boyd J.A."/>
            <person name="Deng Y."/>
            <person name="Parks D.H."/>
            <person name="Jiang X."/>
            <person name="Yin X."/>
            <person name="Woodcroft B.J."/>
            <person name="Tyson G.W."/>
            <person name="Hugenholtz P."/>
            <person name="Polz M.F."/>
            <person name="Zhang T."/>
        </authorList>
    </citation>
    <scope>NUCLEOTIDE SEQUENCE</scope>
    <source>
        <strain evidence="4">HKST-UBA14</strain>
    </source>
</reference>
<sequence length="427" mass="49267">MIDRGLAFEYELLIVLGLLLVLAIVNGLHAYGYLGIRIKFLSRLKEKIQNKLPKKNREVSFEFKREENNHEVIENKLKKVLSKLKTFGKIVWNYKLLLLNLLIVPIIVFLFNDMLSSPGKIWNYPGTEEELRSYEEPLVIEFDRPIYAEDVQPYIFPEIDGEWKMESAISWMPWSKRQLKFYPKETMFPGKLFIYYAGITDVFERTERWEYGIDAYSVRIPEIVSIYPDDGTTDFAVDGSVEVEIDVSAGKAIEWELEVTPTTEYQVEYVDGKNIKVTFSENLHQGELYNFKLFRVPVRYNIESEEVIERGESELVKEISFTTVKEPLVSEFSPKNGGVLTDTNVRIIFDNEMDQAQVQDNFSITPSVSGAMSWEDPKTFVFNPDQNLAKETTYKVNFPAGLRSTVGGYTEKEVAWEFTTIGAVTVS</sequence>
<dbReference type="Pfam" id="PF13205">
    <property type="entry name" value="Big_5"/>
    <property type="match status" value="1"/>
</dbReference>
<accession>A0A955L6V0</accession>
<gene>
    <name evidence="4" type="ORF">KC909_06540</name>
</gene>
<keyword evidence="2" id="KW-0472">Membrane</keyword>
<organism evidence="4 5">
    <name type="scientific">Candidatus Dojkabacteria bacterium</name>
    <dbReference type="NCBI Taxonomy" id="2099670"/>
    <lineage>
        <taxon>Bacteria</taxon>
        <taxon>Candidatus Dojkabacteria</taxon>
    </lineage>
</organism>
<comment type="caution">
    <text evidence="4">The sequence shown here is derived from an EMBL/GenBank/DDBJ whole genome shotgun (WGS) entry which is preliminary data.</text>
</comment>
<dbReference type="Proteomes" id="UP000783287">
    <property type="component" value="Unassembled WGS sequence"/>
</dbReference>
<evidence type="ECO:0000256" key="2">
    <source>
        <dbReference type="SAM" id="Phobius"/>
    </source>
</evidence>
<name>A0A955L6V0_9BACT</name>
<dbReference type="EMBL" id="JAGQLK010000203">
    <property type="protein sequence ID" value="MCA9383990.1"/>
    <property type="molecule type" value="Genomic_DNA"/>
</dbReference>
<keyword evidence="1" id="KW-0732">Signal</keyword>
<feature type="transmembrane region" description="Helical" evidence="2">
    <location>
        <begin position="12"/>
        <end position="34"/>
    </location>
</feature>
<evidence type="ECO:0000313" key="5">
    <source>
        <dbReference type="Proteomes" id="UP000783287"/>
    </source>
</evidence>
<evidence type="ECO:0000256" key="1">
    <source>
        <dbReference type="ARBA" id="ARBA00022729"/>
    </source>
</evidence>
<dbReference type="Gene3D" id="2.60.40.3710">
    <property type="match status" value="1"/>
</dbReference>
<feature type="domain" description="SbsA Ig-like" evidence="3">
    <location>
        <begin position="325"/>
        <end position="420"/>
    </location>
</feature>
<evidence type="ECO:0000313" key="4">
    <source>
        <dbReference type="EMBL" id="MCA9383990.1"/>
    </source>
</evidence>
<dbReference type="InterPro" id="IPR032812">
    <property type="entry name" value="SbsA_Ig"/>
</dbReference>
<dbReference type="AlphaFoldDB" id="A0A955L6V0"/>
<evidence type="ECO:0000259" key="3">
    <source>
        <dbReference type="Pfam" id="PF13205"/>
    </source>
</evidence>
<proteinExistence type="predicted"/>
<feature type="non-terminal residue" evidence="4">
    <location>
        <position position="427"/>
    </location>
</feature>
<protein>
    <submittedName>
        <fullName evidence="4">Ig-like domain-containing protein</fullName>
    </submittedName>
</protein>
<keyword evidence="2" id="KW-1133">Transmembrane helix</keyword>
<reference evidence="4" key="1">
    <citation type="submission" date="2020-04" db="EMBL/GenBank/DDBJ databases">
        <authorList>
            <person name="Zhang T."/>
        </authorList>
    </citation>
    <scope>NUCLEOTIDE SEQUENCE</scope>
    <source>
        <strain evidence="4">HKST-UBA14</strain>
    </source>
</reference>